<evidence type="ECO:0000313" key="3">
    <source>
        <dbReference type="EMBL" id="KAG7338804.1"/>
    </source>
</evidence>
<reference evidence="4" key="2">
    <citation type="submission" date="2021-04" db="EMBL/GenBank/DDBJ databases">
        <authorList>
            <person name="Podell S."/>
        </authorList>
    </citation>
    <scope>NUCLEOTIDE SEQUENCE</scope>
    <source>
        <strain evidence="4">Hildebrandi</strain>
    </source>
</reference>
<organism evidence="4 5">
    <name type="scientific">Nitzschia inconspicua</name>
    <dbReference type="NCBI Taxonomy" id="303405"/>
    <lineage>
        <taxon>Eukaryota</taxon>
        <taxon>Sar</taxon>
        <taxon>Stramenopiles</taxon>
        <taxon>Ochrophyta</taxon>
        <taxon>Bacillariophyta</taxon>
        <taxon>Bacillariophyceae</taxon>
        <taxon>Bacillariophycidae</taxon>
        <taxon>Bacillariales</taxon>
        <taxon>Bacillariaceae</taxon>
        <taxon>Nitzschia</taxon>
    </lineage>
</organism>
<dbReference type="Proteomes" id="UP000693970">
    <property type="component" value="Unassembled WGS sequence"/>
</dbReference>
<feature type="compositionally biased region" description="Basic and acidic residues" evidence="1">
    <location>
        <begin position="1"/>
        <end position="18"/>
    </location>
</feature>
<protein>
    <submittedName>
        <fullName evidence="4">Uncharacterized protein</fullName>
    </submittedName>
</protein>
<dbReference type="AlphaFoldDB" id="A0A9K3LJ01"/>
<keyword evidence="5" id="KW-1185">Reference proteome</keyword>
<evidence type="ECO:0000313" key="4">
    <source>
        <dbReference type="EMBL" id="KAG7362918.1"/>
    </source>
</evidence>
<feature type="transmembrane region" description="Helical" evidence="2">
    <location>
        <begin position="502"/>
        <end position="522"/>
    </location>
</feature>
<accession>A0A9K3LJ01</accession>
<gene>
    <name evidence="3" type="ORF">IV203_006830</name>
    <name evidence="4" type="ORF">IV203_026278</name>
</gene>
<evidence type="ECO:0000313" key="5">
    <source>
        <dbReference type="Proteomes" id="UP000693970"/>
    </source>
</evidence>
<proteinExistence type="predicted"/>
<dbReference type="EMBL" id="JAGRRH010000010">
    <property type="protein sequence ID" value="KAG7362918.1"/>
    <property type="molecule type" value="Genomic_DNA"/>
</dbReference>
<keyword evidence="2" id="KW-0812">Transmembrane</keyword>
<sequence>MEADHTPLLRNGHGDATKGNRNSNRRRLFEHLAGYKPLTAIADHAKIDYDQAFIQSMVKANRMKQAIEMYKSGGFSQSIARLRLQHPVAPRMVIPEGTRIVGATMDGLVIKGTSVEDAFWSTNTEEVVLLVEYETALNQSAYCHVGSLAATNARDIQGCFASQGTIKILDFQNGAPVYEYAYHYNPVSETYNGRTFQGMSTELDMSFGHSKHFEKFEIYYGIADYADSWIEAALDGTATAFSKGNADFSAFDAEQRNNIMLTAPKILNLWMYVVRMMEYATVQCNFPCGHVSGERCDDIPVRAWDQSVAFYTGSLKGVDGNGKGVLLYDLADDMCEIFKTCSGSGDSETGTSSVNFRIMNLYQDGQLALLRRECSRASAIKEQIVNLMTIPLIQGALYSAHVRNFTTDFEEIESATFAASVLPIVSECSRRDAETIFTNLGLGQANQTVDTLSIKQAFENNYACMGITCEDIGGVWEGRYYGQYSFPCNYDDGALSGIDLRLVVILGFILVPCIFVSVFLVYRKRSRQSRDWFCYDDDSDDDMTDDIPENVLGTVNLD</sequence>
<dbReference type="EMBL" id="JAGRRH010000048">
    <property type="protein sequence ID" value="KAG7338804.1"/>
    <property type="molecule type" value="Genomic_DNA"/>
</dbReference>
<dbReference type="OrthoDB" id="436015at2759"/>
<keyword evidence="2" id="KW-0472">Membrane</keyword>
<keyword evidence="2" id="KW-1133">Transmembrane helix</keyword>
<feature type="region of interest" description="Disordered" evidence="1">
    <location>
        <begin position="1"/>
        <end position="24"/>
    </location>
</feature>
<evidence type="ECO:0000256" key="2">
    <source>
        <dbReference type="SAM" id="Phobius"/>
    </source>
</evidence>
<name>A0A9K3LJ01_9STRA</name>
<reference evidence="4" key="1">
    <citation type="journal article" date="2021" name="Sci. Rep.">
        <title>Diploid genomic architecture of Nitzschia inconspicua, an elite biomass production diatom.</title>
        <authorList>
            <person name="Oliver A."/>
            <person name="Podell S."/>
            <person name="Pinowska A."/>
            <person name="Traller J.C."/>
            <person name="Smith S.R."/>
            <person name="McClure R."/>
            <person name="Beliaev A."/>
            <person name="Bohutskyi P."/>
            <person name="Hill E.A."/>
            <person name="Rabines A."/>
            <person name="Zheng H."/>
            <person name="Allen L.Z."/>
            <person name="Kuo A."/>
            <person name="Grigoriev I.V."/>
            <person name="Allen A.E."/>
            <person name="Hazlebeck D."/>
            <person name="Allen E.E."/>
        </authorList>
    </citation>
    <scope>NUCLEOTIDE SEQUENCE</scope>
    <source>
        <strain evidence="4">Hildebrandi</strain>
    </source>
</reference>
<evidence type="ECO:0000256" key="1">
    <source>
        <dbReference type="SAM" id="MobiDB-lite"/>
    </source>
</evidence>
<comment type="caution">
    <text evidence="4">The sequence shown here is derived from an EMBL/GenBank/DDBJ whole genome shotgun (WGS) entry which is preliminary data.</text>
</comment>